<keyword evidence="4 6" id="KW-0371">Homeobox</keyword>
<dbReference type="GeneID" id="103584087"/>
<feature type="DNA-binding region" description="Homeobox" evidence="6">
    <location>
        <begin position="15"/>
        <end position="74"/>
    </location>
</feature>
<evidence type="ECO:0000259" key="9">
    <source>
        <dbReference type="PROSITE" id="PS50071"/>
    </source>
</evidence>
<dbReference type="CDD" id="cd00086">
    <property type="entry name" value="homeodomain"/>
    <property type="match status" value="2"/>
</dbReference>
<evidence type="ECO:0000313" key="13">
    <source>
        <dbReference type="RefSeq" id="XP_008563431.1"/>
    </source>
</evidence>
<dbReference type="PRINTS" id="PR00031">
    <property type="entry name" value="HTHREPRESSR"/>
</dbReference>
<sequence length="195" mass="21997">MEGTSSPRDSLPRESRRRRVVLSSSQKGALQASFEQNPYPGIAAREGLARAIGIPECRIQIWFQNQRTRQLRQSRLKSRGSSGEQQVQTEEGPRPHAQERVPREGRRKRTSITGAQTRILIEAFEKNRFPGIATREELATQTGLPEARIQIWFQNRRARHPGQKSPGGGVNFLAEGSKRAQTPSKSQLESMLDED</sequence>
<name>A0ABM0Q4Z0_GALVR</name>
<proteinExistence type="predicted"/>
<feature type="compositionally biased region" description="Polar residues" evidence="8">
    <location>
        <begin position="179"/>
        <end position="189"/>
    </location>
</feature>
<dbReference type="InterPro" id="IPR001356">
    <property type="entry name" value="HD"/>
</dbReference>
<evidence type="ECO:0000313" key="11">
    <source>
        <dbReference type="RefSeq" id="XP_008563429.1"/>
    </source>
</evidence>
<feature type="domain" description="Homeobox" evidence="9">
    <location>
        <begin position="13"/>
        <end position="73"/>
    </location>
</feature>
<dbReference type="Gene3D" id="1.10.10.60">
    <property type="entry name" value="Homeodomain-like"/>
    <property type="match status" value="2"/>
</dbReference>
<dbReference type="PROSITE" id="PS50071">
    <property type="entry name" value="HOMEOBOX_2"/>
    <property type="match status" value="2"/>
</dbReference>
<keyword evidence="5 6" id="KW-0539">Nucleus</keyword>
<feature type="region of interest" description="Disordered" evidence="8">
    <location>
        <begin position="156"/>
        <end position="195"/>
    </location>
</feature>
<dbReference type="SUPFAM" id="SSF46689">
    <property type="entry name" value="Homeodomain-like"/>
    <property type="match status" value="2"/>
</dbReference>
<evidence type="ECO:0000256" key="4">
    <source>
        <dbReference type="ARBA" id="ARBA00023155"/>
    </source>
</evidence>
<feature type="compositionally biased region" description="Polar residues" evidence="8">
    <location>
        <begin position="79"/>
        <end position="89"/>
    </location>
</feature>
<feature type="compositionally biased region" description="Basic and acidic residues" evidence="8">
    <location>
        <begin position="91"/>
        <end position="104"/>
    </location>
</feature>
<dbReference type="RefSeq" id="XP_008563431.1">
    <property type="nucleotide sequence ID" value="XM_008565209.1"/>
</dbReference>
<evidence type="ECO:0000313" key="12">
    <source>
        <dbReference type="RefSeq" id="XP_008563430.1"/>
    </source>
</evidence>
<comment type="subcellular location">
    <subcellularLocation>
        <location evidence="1 6 7">Nucleus</location>
    </subcellularLocation>
</comment>
<gene>
    <name evidence="13" type="primary">LOC103584088</name>
    <name evidence="11" type="synonym">LOC103584086</name>
    <name evidence="12" type="synonym">LOC103584087</name>
</gene>
<keyword evidence="10" id="KW-1185">Reference proteome</keyword>
<dbReference type="InterPro" id="IPR009057">
    <property type="entry name" value="Homeodomain-like_sf"/>
</dbReference>
<protein>
    <submittedName>
        <fullName evidence="11 12">Double homeobox protein 1-like</fullName>
    </submittedName>
</protein>
<evidence type="ECO:0000256" key="7">
    <source>
        <dbReference type="RuleBase" id="RU000682"/>
    </source>
</evidence>
<dbReference type="GeneID" id="103584086"/>
<dbReference type="RefSeq" id="XP_008563430.1">
    <property type="nucleotide sequence ID" value="XM_008565208.1"/>
</dbReference>
<reference evidence="11 12" key="1">
    <citation type="submission" date="2025-05" db="UniProtKB">
        <authorList>
            <consortium name="RefSeq"/>
        </authorList>
    </citation>
    <scope>IDENTIFICATION</scope>
</reference>
<feature type="region of interest" description="Disordered" evidence="8">
    <location>
        <begin position="72"/>
        <end position="111"/>
    </location>
</feature>
<evidence type="ECO:0000313" key="10">
    <source>
        <dbReference type="Proteomes" id="UP000694923"/>
    </source>
</evidence>
<organism evidence="10 13">
    <name type="scientific">Galeopterus variegatus</name>
    <name type="common">Malayan flying lemur</name>
    <name type="synonym">Cynocephalus variegatus</name>
    <dbReference type="NCBI Taxonomy" id="482537"/>
    <lineage>
        <taxon>Eukaryota</taxon>
        <taxon>Metazoa</taxon>
        <taxon>Chordata</taxon>
        <taxon>Craniata</taxon>
        <taxon>Vertebrata</taxon>
        <taxon>Euteleostomi</taxon>
        <taxon>Mammalia</taxon>
        <taxon>Eutheria</taxon>
        <taxon>Euarchontoglires</taxon>
        <taxon>Dermoptera</taxon>
        <taxon>Cynocephalidae</taxon>
        <taxon>Galeopterus</taxon>
    </lineage>
</organism>
<dbReference type="Proteomes" id="UP000694923">
    <property type="component" value="Unplaced"/>
</dbReference>
<dbReference type="SMART" id="SM00389">
    <property type="entry name" value="HOX"/>
    <property type="match status" value="2"/>
</dbReference>
<dbReference type="PANTHER" id="PTHR46123">
    <property type="entry name" value="MIX-TYPE HOMEOBOX GENE 1-RELATED"/>
    <property type="match status" value="1"/>
</dbReference>
<keyword evidence="2" id="KW-0677">Repeat</keyword>
<feature type="region of interest" description="Disordered" evidence="8">
    <location>
        <begin position="1"/>
        <end position="33"/>
    </location>
</feature>
<dbReference type="PANTHER" id="PTHR46123:SF3">
    <property type="entry name" value="DOUBLE HOMEOBOX PROTEIN 1-RELATED"/>
    <property type="match status" value="1"/>
</dbReference>
<dbReference type="RefSeq" id="XP_008563429.1">
    <property type="nucleotide sequence ID" value="XM_008565207.1"/>
</dbReference>
<keyword evidence="3 6" id="KW-0238">DNA-binding</keyword>
<dbReference type="InterPro" id="IPR000047">
    <property type="entry name" value="HTH_motif"/>
</dbReference>
<evidence type="ECO:0000256" key="6">
    <source>
        <dbReference type="PROSITE-ProRule" id="PRU00108"/>
    </source>
</evidence>
<dbReference type="InterPro" id="IPR051306">
    <property type="entry name" value="Homeobox_regulator"/>
</dbReference>
<evidence type="ECO:0000256" key="2">
    <source>
        <dbReference type="ARBA" id="ARBA00022737"/>
    </source>
</evidence>
<evidence type="ECO:0000256" key="8">
    <source>
        <dbReference type="SAM" id="MobiDB-lite"/>
    </source>
</evidence>
<feature type="domain" description="Homeobox" evidence="9">
    <location>
        <begin position="103"/>
        <end position="163"/>
    </location>
</feature>
<evidence type="ECO:0000256" key="5">
    <source>
        <dbReference type="ARBA" id="ARBA00023242"/>
    </source>
</evidence>
<accession>A0ABM0Q4Z0</accession>
<evidence type="ECO:0000256" key="3">
    <source>
        <dbReference type="ARBA" id="ARBA00023125"/>
    </source>
</evidence>
<feature type="DNA-binding region" description="Homeobox" evidence="6">
    <location>
        <begin position="105"/>
        <end position="164"/>
    </location>
</feature>
<evidence type="ECO:0000256" key="1">
    <source>
        <dbReference type="ARBA" id="ARBA00004123"/>
    </source>
</evidence>
<dbReference type="Pfam" id="PF00046">
    <property type="entry name" value="Homeodomain"/>
    <property type="match status" value="2"/>
</dbReference>
<dbReference type="GeneID" id="103584088"/>